<dbReference type="Proteomes" id="UP000276770">
    <property type="component" value="Unassembled WGS sequence"/>
</dbReference>
<dbReference type="InterPro" id="IPR005500">
    <property type="entry name" value="DUF309"/>
</dbReference>
<dbReference type="InterPro" id="IPR023203">
    <property type="entry name" value="TTHA0068_sf"/>
</dbReference>
<proteinExistence type="predicted"/>
<evidence type="ECO:0000313" key="1">
    <source>
        <dbReference type="EMBL" id="RLQ95043.1"/>
    </source>
</evidence>
<dbReference type="PANTHER" id="PTHR34796">
    <property type="entry name" value="EXPRESSED PROTEIN"/>
    <property type="match status" value="1"/>
</dbReference>
<dbReference type="AlphaFoldDB" id="A0A3L7JWD6"/>
<evidence type="ECO:0000313" key="2">
    <source>
        <dbReference type="Proteomes" id="UP000276770"/>
    </source>
</evidence>
<reference evidence="1 2" key="1">
    <citation type="submission" date="2018-10" db="EMBL/GenBank/DDBJ databases">
        <title>Falsibacillus sp. genome draft.</title>
        <authorList>
            <person name="Shi S."/>
        </authorList>
    </citation>
    <scope>NUCLEOTIDE SEQUENCE [LARGE SCALE GENOMIC DNA]</scope>
    <source>
        <strain evidence="1 2">GY 10110</strain>
    </source>
</reference>
<dbReference type="OrthoDB" id="165483at2"/>
<dbReference type="PANTHER" id="PTHR34796:SF1">
    <property type="entry name" value="EXPRESSED PROTEIN"/>
    <property type="match status" value="1"/>
</dbReference>
<dbReference type="SUPFAM" id="SSF140663">
    <property type="entry name" value="TTHA0068-like"/>
    <property type="match status" value="1"/>
</dbReference>
<dbReference type="RefSeq" id="WP_121680700.1">
    <property type="nucleotide sequence ID" value="NZ_RCVZ01000007.1"/>
</dbReference>
<keyword evidence="2" id="KW-1185">Reference proteome</keyword>
<dbReference type="EMBL" id="RCVZ01000007">
    <property type="protein sequence ID" value="RLQ95043.1"/>
    <property type="molecule type" value="Genomic_DNA"/>
</dbReference>
<dbReference type="Gene3D" id="1.10.3450.10">
    <property type="entry name" value="TTHA0068-like"/>
    <property type="match status" value="1"/>
</dbReference>
<accession>A0A3L7JWD6</accession>
<gene>
    <name evidence="1" type="ORF">D9X91_11110</name>
</gene>
<sequence>MKYPKEYIAYLVEFHCSRDYFECHEILEDYWKENNGGRLDSIWIPFIQTAVALYHHRRQNWSGAERMLQKAINKFKTQKIEVLALGLDHEKLLGLLQQTVHDIRNRRPYQSINLPITDLDLLKTCELSCISLGGFWKKSDLSDRNLIHRHKLRDRSDVIEARKKAILEKKNRK</sequence>
<organism evidence="1 2">
    <name type="scientific">Falsibacillus albus</name>
    <dbReference type="NCBI Taxonomy" id="2478915"/>
    <lineage>
        <taxon>Bacteria</taxon>
        <taxon>Bacillati</taxon>
        <taxon>Bacillota</taxon>
        <taxon>Bacilli</taxon>
        <taxon>Bacillales</taxon>
        <taxon>Bacillaceae</taxon>
        <taxon>Falsibacillus</taxon>
    </lineage>
</organism>
<name>A0A3L7JWD6_9BACI</name>
<protein>
    <submittedName>
        <fullName evidence="1">DUF309 domain-containing protein</fullName>
    </submittedName>
</protein>
<dbReference type="Pfam" id="PF03745">
    <property type="entry name" value="DUF309"/>
    <property type="match status" value="1"/>
</dbReference>
<comment type="caution">
    <text evidence="1">The sequence shown here is derived from an EMBL/GenBank/DDBJ whole genome shotgun (WGS) entry which is preliminary data.</text>
</comment>